<feature type="domain" description="SRP54-type proteins GTP-binding" evidence="4">
    <location>
        <begin position="504"/>
        <end position="517"/>
    </location>
</feature>
<feature type="region of interest" description="Disordered" evidence="3">
    <location>
        <begin position="576"/>
        <end position="602"/>
    </location>
</feature>
<keyword evidence="6" id="KW-1185">Reference proteome</keyword>
<dbReference type="InterPro" id="IPR018289">
    <property type="entry name" value="MULE_transposase_dom"/>
</dbReference>
<dbReference type="InterPro" id="IPR027417">
    <property type="entry name" value="P-loop_NTPase"/>
</dbReference>
<dbReference type="InterPro" id="IPR000897">
    <property type="entry name" value="SRP54_GTPase_dom"/>
</dbReference>
<dbReference type="Pfam" id="PF08731">
    <property type="entry name" value="AFT"/>
    <property type="match status" value="1"/>
</dbReference>
<dbReference type="SUPFAM" id="SSF52540">
    <property type="entry name" value="P-loop containing nucleoside triphosphate hydrolases"/>
    <property type="match status" value="1"/>
</dbReference>
<dbReference type="GO" id="GO:0045944">
    <property type="term" value="P:positive regulation of transcription by RNA polymerase II"/>
    <property type="evidence" value="ECO:0007669"/>
    <property type="project" value="InterPro"/>
</dbReference>
<organism evidence="5 6">
    <name type="scientific">Mikania micrantha</name>
    <name type="common">bitter vine</name>
    <dbReference type="NCBI Taxonomy" id="192012"/>
    <lineage>
        <taxon>Eukaryota</taxon>
        <taxon>Viridiplantae</taxon>
        <taxon>Streptophyta</taxon>
        <taxon>Embryophyta</taxon>
        <taxon>Tracheophyta</taxon>
        <taxon>Spermatophyta</taxon>
        <taxon>Magnoliopsida</taxon>
        <taxon>eudicotyledons</taxon>
        <taxon>Gunneridae</taxon>
        <taxon>Pentapetalae</taxon>
        <taxon>asterids</taxon>
        <taxon>campanulids</taxon>
        <taxon>Asterales</taxon>
        <taxon>Asteraceae</taxon>
        <taxon>Asteroideae</taxon>
        <taxon>Heliantheae alliance</taxon>
        <taxon>Eupatorieae</taxon>
        <taxon>Mikania</taxon>
    </lineage>
</organism>
<evidence type="ECO:0000313" key="6">
    <source>
        <dbReference type="Proteomes" id="UP000326396"/>
    </source>
</evidence>
<feature type="compositionally biased region" description="Low complexity" evidence="3">
    <location>
        <begin position="639"/>
        <end position="671"/>
    </location>
</feature>
<dbReference type="Gene3D" id="3.40.50.300">
    <property type="entry name" value="P-loop containing nucleotide triphosphate hydrolases"/>
    <property type="match status" value="1"/>
</dbReference>
<feature type="region of interest" description="Disordered" evidence="3">
    <location>
        <begin position="628"/>
        <end position="692"/>
    </location>
</feature>
<comment type="caution">
    <text evidence="5">The sequence shown here is derived from an EMBL/GenBank/DDBJ whole genome shotgun (WGS) entry which is preliminary data.</text>
</comment>
<dbReference type="Proteomes" id="UP000326396">
    <property type="component" value="Linkage Group LG12"/>
</dbReference>
<dbReference type="AlphaFoldDB" id="A0A5N6PFT3"/>
<dbReference type="PROSITE" id="PS00300">
    <property type="entry name" value="SRP54"/>
    <property type="match status" value="1"/>
</dbReference>
<evidence type="ECO:0000259" key="4">
    <source>
        <dbReference type="PROSITE" id="PS00300"/>
    </source>
</evidence>
<accession>A0A5N6PFT3</accession>
<evidence type="ECO:0000313" key="5">
    <source>
        <dbReference type="EMBL" id="KAD6453207.1"/>
    </source>
</evidence>
<sequence>MSHDELVAWVKSRAVDNGYIVVTARSKKKGDVVKKVWLVCDRGGEHKAVATRRRSGSKKIGCPFKLVGVYNKKRLVWQLEVRNDEHNHEASQYLEGHPFVRRLSQDKQKMVAQLTEQHMDPRNILSTIKKQNPDNVSVIRDIYNAQQKIKNEKKVGTTPMQVLENLLHSKGYVYYTREDPATNAVEEVFFCHPKSYTYWRAFQHVLMIDATYKTNMYRIPFVQIVGVTSTHHTFCLAHAFITKEREENYLWVIQKLKEMLDKCMEPRVIITDRDLALMNACKLVFPDASRCLCRWHISENISKHCKASFSNSDWNIFRHMWTAMCESSSEDIYQYNYNKKPAVIMIVGVNGGGKTTSLGRFDENGFYMCKLAHRLKSEGATILLAAGDTFRAAASDQLEIWAERTGCEIVSAEKEKAKASAVVLSQAVKKGKEQGFDIVLCDTSGRLHTNYSLMEELIACKKAISKIVNGAPNVVGITGFILTKLDGSARGGCVVSVVDELGIPVKFVGVGEGVEDLQPFEAEAFVASGVSRTRGSEEKELGKMKKTRRLCCRCLEATGEGNGYGLRGISANAVDRQPAVQMRRKTRHRGSTVDRRRSPELRARQQEMDCSLLWNACFKISASTLLPSSKSPPAPPPFAESALRPSSSGSESKPYSPSCPPSSAISRSVSPRSPPAFVQGPISVLHKDMQDV</sequence>
<dbReference type="GO" id="GO:0005525">
    <property type="term" value="F:GTP binding"/>
    <property type="evidence" value="ECO:0007669"/>
    <property type="project" value="UniProtKB-KW"/>
</dbReference>
<dbReference type="InterPro" id="IPR014842">
    <property type="entry name" value="AFT"/>
</dbReference>
<evidence type="ECO:0000256" key="2">
    <source>
        <dbReference type="ARBA" id="ARBA00023134"/>
    </source>
</evidence>
<evidence type="ECO:0000256" key="1">
    <source>
        <dbReference type="ARBA" id="ARBA00022741"/>
    </source>
</evidence>
<dbReference type="Pfam" id="PF00448">
    <property type="entry name" value="SRP54"/>
    <property type="match status" value="1"/>
</dbReference>
<evidence type="ECO:0000256" key="3">
    <source>
        <dbReference type="SAM" id="MobiDB-lite"/>
    </source>
</evidence>
<proteinExistence type="predicted"/>
<dbReference type="PANTHER" id="PTHR31569:SF4">
    <property type="entry name" value="SWIM-TYPE DOMAIN-CONTAINING PROTEIN"/>
    <property type="match status" value="1"/>
</dbReference>
<feature type="compositionally biased region" description="Basic and acidic residues" evidence="3">
    <location>
        <begin position="591"/>
        <end position="602"/>
    </location>
</feature>
<reference evidence="5 6" key="1">
    <citation type="submission" date="2019-05" db="EMBL/GenBank/DDBJ databases">
        <title>Mikania micrantha, genome provides insights into the molecular mechanism of rapid growth.</title>
        <authorList>
            <person name="Liu B."/>
        </authorList>
    </citation>
    <scope>NUCLEOTIDE SEQUENCE [LARGE SCALE GENOMIC DNA]</scope>
    <source>
        <strain evidence="5">NLD-2019</strain>
        <tissue evidence="5">Leaf</tissue>
    </source>
</reference>
<keyword evidence="1" id="KW-0547">Nucleotide-binding</keyword>
<dbReference type="GO" id="GO:0010106">
    <property type="term" value="P:cellular response to iron ion starvation"/>
    <property type="evidence" value="ECO:0007669"/>
    <property type="project" value="InterPro"/>
</dbReference>
<dbReference type="InterPro" id="IPR052579">
    <property type="entry name" value="Zinc_finger_SWIM"/>
</dbReference>
<dbReference type="PANTHER" id="PTHR31569">
    <property type="entry name" value="SWIM-TYPE DOMAIN-CONTAINING PROTEIN"/>
    <property type="match status" value="1"/>
</dbReference>
<protein>
    <recommendedName>
        <fullName evidence="4">SRP54-type proteins GTP-binding domain-containing protein</fullName>
    </recommendedName>
</protein>
<dbReference type="OrthoDB" id="1727884at2759"/>
<dbReference type="GO" id="GO:0006614">
    <property type="term" value="P:SRP-dependent cotranslational protein targeting to membrane"/>
    <property type="evidence" value="ECO:0007669"/>
    <property type="project" value="InterPro"/>
</dbReference>
<dbReference type="EMBL" id="SZYD01000004">
    <property type="protein sequence ID" value="KAD6453207.1"/>
    <property type="molecule type" value="Genomic_DNA"/>
</dbReference>
<gene>
    <name evidence="5" type="ORF">E3N88_07912</name>
</gene>
<dbReference type="GO" id="GO:0000981">
    <property type="term" value="F:DNA-binding transcription factor activity, RNA polymerase II-specific"/>
    <property type="evidence" value="ECO:0007669"/>
    <property type="project" value="InterPro"/>
</dbReference>
<keyword evidence="2" id="KW-0342">GTP-binding</keyword>
<dbReference type="Pfam" id="PF10551">
    <property type="entry name" value="MULE"/>
    <property type="match status" value="1"/>
</dbReference>
<name>A0A5N6PFT3_9ASTR</name>
<dbReference type="SMART" id="SM00962">
    <property type="entry name" value="SRP54"/>
    <property type="match status" value="1"/>
</dbReference>